<comment type="cofactor">
    <cofactor evidence="1">
        <name>heme b</name>
        <dbReference type="ChEBI" id="CHEBI:60344"/>
    </cofactor>
</comment>
<dbReference type="PANTHER" id="PTHR33577:SF16">
    <property type="entry name" value="HEME HALOPEROXIDASE FAMILY PROFILE DOMAIN-CONTAINING PROTEIN"/>
    <property type="match status" value="1"/>
</dbReference>
<evidence type="ECO:0000256" key="4">
    <source>
        <dbReference type="ARBA" id="ARBA00022723"/>
    </source>
</evidence>
<evidence type="ECO:0000313" key="9">
    <source>
        <dbReference type="EMBL" id="TEB27714.1"/>
    </source>
</evidence>
<reference evidence="9 10" key="1">
    <citation type="journal article" date="2019" name="Nat. Ecol. Evol.">
        <title>Megaphylogeny resolves global patterns of mushroom evolution.</title>
        <authorList>
            <person name="Varga T."/>
            <person name="Krizsan K."/>
            <person name="Foldi C."/>
            <person name="Dima B."/>
            <person name="Sanchez-Garcia M."/>
            <person name="Sanchez-Ramirez S."/>
            <person name="Szollosi G.J."/>
            <person name="Szarkandi J.G."/>
            <person name="Papp V."/>
            <person name="Albert L."/>
            <person name="Andreopoulos W."/>
            <person name="Angelini C."/>
            <person name="Antonin V."/>
            <person name="Barry K.W."/>
            <person name="Bougher N.L."/>
            <person name="Buchanan P."/>
            <person name="Buyck B."/>
            <person name="Bense V."/>
            <person name="Catcheside P."/>
            <person name="Chovatia M."/>
            <person name="Cooper J."/>
            <person name="Damon W."/>
            <person name="Desjardin D."/>
            <person name="Finy P."/>
            <person name="Geml J."/>
            <person name="Haridas S."/>
            <person name="Hughes K."/>
            <person name="Justo A."/>
            <person name="Karasinski D."/>
            <person name="Kautmanova I."/>
            <person name="Kiss B."/>
            <person name="Kocsube S."/>
            <person name="Kotiranta H."/>
            <person name="LaButti K.M."/>
            <person name="Lechner B.E."/>
            <person name="Liimatainen K."/>
            <person name="Lipzen A."/>
            <person name="Lukacs Z."/>
            <person name="Mihaltcheva S."/>
            <person name="Morgado L.N."/>
            <person name="Niskanen T."/>
            <person name="Noordeloos M.E."/>
            <person name="Ohm R.A."/>
            <person name="Ortiz-Santana B."/>
            <person name="Ovrebo C."/>
            <person name="Racz N."/>
            <person name="Riley R."/>
            <person name="Savchenko A."/>
            <person name="Shiryaev A."/>
            <person name="Soop K."/>
            <person name="Spirin V."/>
            <person name="Szebenyi C."/>
            <person name="Tomsovsky M."/>
            <person name="Tulloss R.E."/>
            <person name="Uehling J."/>
            <person name="Grigoriev I.V."/>
            <person name="Vagvolgyi C."/>
            <person name="Papp T."/>
            <person name="Martin F.M."/>
            <person name="Miettinen O."/>
            <person name="Hibbett D.S."/>
            <person name="Nagy L.G."/>
        </authorList>
    </citation>
    <scope>NUCLEOTIDE SEQUENCE [LARGE SCALE GENOMIC DNA]</scope>
    <source>
        <strain evidence="9 10">FP101781</strain>
    </source>
</reference>
<evidence type="ECO:0000256" key="7">
    <source>
        <dbReference type="ARBA" id="ARBA00025795"/>
    </source>
</evidence>
<evidence type="ECO:0000256" key="6">
    <source>
        <dbReference type="ARBA" id="ARBA00023004"/>
    </source>
</evidence>
<sequence length="498" mass="54643">MPRRKAPITAQMKRPMIQVWLNGKRDRLKHPIGVYVFEALLSVSGTWQEREDRVLVVLEVEGSTATRTTEHSPEVVLKLGVVAQVLSTTTILLDLTRTTRRLFNIFIATLLSTMHFGKHALTLSCLTSVLTSLPLTAAFPSYGSLAGLSERELASIIPSLKETLPGKVPGPLKFNGTKLINDAAHPWKPLRPGDIRGPCPGLNTLASHGYLPRDGVATPAQIINAVQEGFNMESQTARFTTYAAFLVDGNLVTDLVSIGEKTRKTGPDPPKPAIVGGLNTHAVFEGDASLTRADIFFGDNHSFNQTLWDQFVDFTNRFGDGIYNQTVAAELRFARIQESIATNPQFDFTAPRYFTAYAEATFPYVFFGDGRVPLKPDGTFVGVPIANASLFFRDNKFPEDYHRPATPSGPSGASALFEAHPVQPGKNANGINSYTPDPDSADFSNFCLLYTSFASTIVQGLYPNPKGVLRRNLIINLQNLFDAMEGRDCEQVFPYGKL</sequence>
<keyword evidence="10" id="KW-1185">Reference proteome</keyword>
<evidence type="ECO:0000259" key="8">
    <source>
        <dbReference type="PROSITE" id="PS51405"/>
    </source>
</evidence>
<dbReference type="SUPFAM" id="SSF47571">
    <property type="entry name" value="Cloroperoxidase"/>
    <property type="match status" value="1"/>
</dbReference>
<evidence type="ECO:0000256" key="5">
    <source>
        <dbReference type="ARBA" id="ARBA00023002"/>
    </source>
</evidence>
<dbReference type="PANTHER" id="PTHR33577">
    <property type="entry name" value="STERIGMATOCYSTIN BIOSYNTHESIS PEROXIDASE STCC-RELATED"/>
    <property type="match status" value="1"/>
</dbReference>
<dbReference type="Proteomes" id="UP000298030">
    <property type="component" value="Unassembled WGS sequence"/>
</dbReference>
<keyword evidence="4" id="KW-0479">Metal-binding</keyword>
<feature type="domain" description="Heme haloperoxidase family profile" evidence="8">
    <location>
        <begin position="183"/>
        <end position="418"/>
    </location>
</feature>
<dbReference type="Pfam" id="PF01328">
    <property type="entry name" value="Peroxidase_2"/>
    <property type="match status" value="1"/>
</dbReference>
<comment type="similarity">
    <text evidence="7">Belongs to the chloroperoxidase family.</text>
</comment>
<dbReference type="AlphaFoldDB" id="A0A4Y7T188"/>
<dbReference type="OrthoDB" id="407298at2759"/>
<dbReference type="GO" id="GO:0046872">
    <property type="term" value="F:metal ion binding"/>
    <property type="evidence" value="ECO:0007669"/>
    <property type="project" value="UniProtKB-KW"/>
</dbReference>
<protein>
    <recommendedName>
        <fullName evidence="8">Heme haloperoxidase family profile domain-containing protein</fullName>
    </recommendedName>
</protein>
<dbReference type="PROSITE" id="PS51405">
    <property type="entry name" value="HEME_HALOPEROXIDASE"/>
    <property type="match status" value="1"/>
</dbReference>
<keyword evidence="3" id="KW-0349">Heme</keyword>
<keyword evidence="6" id="KW-0408">Iron</keyword>
<evidence type="ECO:0000256" key="3">
    <source>
        <dbReference type="ARBA" id="ARBA00022617"/>
    </source>
</evidence>
<keyword evidence="5" id="KW-0560">Oxidoreductase</keyword>
<evidence type="ECO:0000313" key="10">
    <source>
        <dbReference type="Proteomes" id="UP000298030"/>
    </source>
</evidence>
<organism evidence="9 10">
    <name type="scientific">Coprinellus micaceus</name>
    <name type="common">Glistening ink-cap mushroom</name>
    <name type="synonym">Coprinus micaceus</name>
    <dbReference type="NCBI Taxonomy" id="71717"/>
    <lineage>
        <taxon>Eukaryota</taxon>
        <taxon>Fungi</taxon>
        <taxon>Dikarya</taxon>
        <taxon>Basidiomycota</taxon>
        <taxon>Agaricomycotina</taxon>
        <taxon>Agaricomycetes</taxon>
        <taxon>Agaricomycetidae</taxon>
        <taxon>Agaricales</taxon>
        <taxon>Agaricineae</taxon>
        <taxon>Psathyrellaceae</taxon>
        <taxon>Coprinellus</taxon>
    </lineage>
</organism>
<gene>
    <name evidence="9" type="ORF">FA13DRAFT_1816177</name>
</gene>
<comment type="caution">
    <text evidence="9">The sequence shown here is derived from an EMBL/GenBank/DDBJ whole genome shotgun (WGS) entry which is preliminary data.</text>
</comment>
<accession>A0A4Y7T188</accession>
<keyword evidence="2" id="KW-0575">Peroxidase</keyword>
<name>A0A4Y7T188_COPMI</name>
<evidence type="ECO:0000256" key="1">
    <source>
        <dbReference type="ARBA" id="ARBA00001970"/>
    </source>
</evidence>
<dbReference type="InterPro" id="IPR036851">
    <property type="entry name" value="Chloroperoxidase-like_sf"/>
</dbReference>
<evidence type="ECO:0000256" key="2">
    <source>
        <dbReference type="ARBA" id="ARBA00022559"/>
    </source>
</evidence>
<dbReference type="InterPro" id="IPR000028">
    <property type="entry name" value="Chloroperoxidase"/>
</dbReference>
<dbReference type="EMBL" id="QPFP01000037">
    <property type="protein sequence ID" value="TEB27714.1"/>
    <property type="molecule type" value="Genomic_DNA"/>
</dbReference>
<dbReference type="GO" id="GO:0004601">
    <property type="term" value="F:peroxidase activity"/>
    <property type="evidence" value="ECO:0007669"/>
    <property type="project" value="UniProtKB-KW"/>
</dbReference>
<proteinExistence type="inferred from homology"/>
<dbReference type="Gene3D" id="1.10.489.10">
    <property type="entry name" value="Chloroperoxidase-like"/>
    <property type="match status" value="1"/>
</dbReference>